<reference evidence="1 2" key="1">
    <citation type="submission" date="2024-09" db="EMBL/GenBank/DDBJ databases">
        <authorList>
            <person name="Lee S.D."/>
        </authorList>
    </citation>
    <scope>NUCLEOTIDE SEQUENCE [LARGE SCALE GENOMIC DNA]</scope>
    <source>
        <strain evidence="1 2">N1-1</strain>
    </source>
</reference>
<dbReference type="EMBL" id="JBHEZX010000017">
    <property type="protein sequence ID" value="MFC1413533.1"/>
    <property type="molecule type" value="Genomic_DNA"/>
</dbReference>
<name>A0ABV6VIU4_9ACTN</name>
<proteinExistence type="predicted"/>
<evidence type="ECO:0000313" key="2">
    <source>
        <dbReference type="Proteomes" id="UP001592582"/>
    </source>
</evidence>
<dbReference type="Proteomes" id="UP001592582">
    <property type="component" value="Unassembled WGS sequence"/>
</dbReference>
<sequence>MQARYHLRFQIHPTADAAADAAELARFCTDAGVQEAVLLLNAEELYTGHSDKRELDRWFDATAAATEVLRGAGIEVSLNPWVTSGHADRGRSNPLGFTPMVGSTGRTAASQASFACPRWREWIVGYYGRFAELEPRVLWLEDDFRYHNHAPLAWGGFEQPMLDRLAALVARTDSGAPVSEEPATDAPAADAFTREAVLAAVTAPGPPHPWRALLQQVWRTAQLEVAELVAAEVAVRSEGRSRLGLMSSQLGVASVEGRDWSALFEALAVNGRTVHRPHFARYTDAPGRDLSFSVWMLEQQRALRPSWVTSEPEIENWPHTAWSKSDTQTWSELVSAQLAGSDALLLNLHPMQAGRAGRFPAVRDLLVRSRPALDWIAERLPSDAARDAPAEGVGLPFATDTAAQVRTGGGDGDLDALAVDPGPAADFLLRYGVPVTATGASTAPVRAVFGQAAWSFGLDELRTMLADGLLLDGAAAAVLGERGLGELIGVRVSGIVRRDEQADPGPYAVEQVLADGPAKGAVLSVNNQSALARLEPAAGAVVWTQILTAGLEYWGAGRCGFTNALGGRVVVLAATAPDALPYDDDGQHLLHAAIRFLEGSRPRLPLVSGGPHLIPQLTRTQHGIRLAIANGSADPSSVRVDLPGPVTFPRATVLSPLVPPRPVTALTSAGCVEVPHELPHRGWLVLEYPDEYADTTLLKE</sequence>
<keyword evidence="2" id="KW-1185">Reference proteome</keyword>
<evidence type="ECO:0000313" key="1">
    <source>
        <dbReference type="EMBL" id="MFC1413533.1"/>
    </source>
</evidence>
<accession>A0ABV6VIU4</accession>
<protein>
    <submittedName>
        <fullName evidence="1">Uncharacterized protein</fullName>
    </submittedName>
</protein>
<comment type="caution">
    <text evidence="1">The sequence shown here is derived from an EMBL/GenBank/DDBJ whole genome shotgun (WGS) entry which is preliminary data.</text>
</comment>
<gene>
    <name evidence="1" type="ORF">ACEZDG_30160</name>
</gene>
<organism evidence="1 2">
    <name type="scientific">Streptacidiphilus alkalitolerans</name>
    <dbReference type="NCBI Taxonomy" id="3342712"/>
    <lineage>
        <taxon>Bacteria</taxon>
        <taxon>Bacillati</taxon>
        <taxon>Actinomycetota</taxon>
        <taxon>Actinomycetes</taxon>
        <taxon>Kitasatosporales</taxon>
        <taxon>Streptomycetaceae</taxon>
        <taxon>Streptacidiphilus</taxon>
    </lineage>
</organism>